<evidence type="ECO:0000313" key="7">
    <source>
        <dbReference type="EMBL" id="GGH69307.1"/>
    </source>
</evidence>
<feature type="domain" description="RDD" evidence="6">
    <location>
        <begin position="19"/>
        <end position="152"/>
    </location>
</feature>
<keyword evidence="8" id="KW-1185">Reference proteome</keyword>
<gene>
    <name evidence="7" type="ORF">GCM10011379_26480</name>
</gene>
<dbReference type="AlphaFoldDB" id="A0A917MY97"/>
<evidence type="ECO:0000256" key="1">
    <source>
        <dbReference type="ARBA" id="ARBA00004141"/>
    </source>
</evidence>
<keyword evidence="2 5" id="KW-0812">Transmembrane</keyword>
<dbReference type="RefSeq" id="WP_188952964.1">
    <property type="nucleotide sequence ID" value="NZ_BMIB01000003.1"/>
</dbReference>
<reference evidence="7" key="2">
    <citation type="submission" date="2020-09" db="EMBL/GenBank/DDBJ databases">
        <authorList>
            <person name="Sun Q."/>
            <person name="Zhou Y."/>
        </authorList>
    </citation>
    <scope>NUCLEOTIDE SEQUENCE</scope>
    <source>
        <strain evidence="7">CGMCC 1.15290</strain>
    </source>
</reference>
<keyword evidence="4 5" id="KW-0472">Membrane</keyword>
<accession>A0A917MY97</accession>
<dbReference type="Pfam" id="PF06271">
    <property type="entry name" value="RDD"/>
    <property type="match status" value="2"/>
</dbReference>
<feature type="transmembrane region" description="Helical" evidence="5">
    <location>
        <begin position="277"/>
        <end position="298"/>
    </location>
</feature>
<dbReference type="PANTHER" id="PTHR38480:SF1">
    <property type="entry name" value="SLR0254 PROTEIN"/>
    <property type="match status" value="1"/>
</dbReference>
<evidence type="ECO:0000313" key="8">
    <source>
        <dbReference type="Proteomes" id="UP000627292"/>
    </source>
</evidence>
<proteinExistence type="predicted"/>
<comment type="caution">
    <text evidence="7">The sequence shown here is derived from an EMBL/GenBank/DDBJ whole genome shotgun (WGS) entry which is preliminary data.</text>
</comment>
<evidence type="ECO:0000256" key="2">
    <source>
        <dbReference type="ARBA" id="ARBA00022692"/>
    </source>
</evidence>
<dbReference type="InterPro" id="IPR010432">
    <property type="entry name" value="RDD"/>
</dbReference>
<feature type="transmembrane region" description="Helical" evidence="5">
    <location>
        <begin position="318"/>
        <end position="334"/>
    </location>
</feature>
<comment type="subcellular location">
    <subcellularLocation>
        <location evidence="1">Membrane</location>
        <topology evidence="1">Multi-pass membrane protein</topology>
    </subcellularLocation>
</comment>
<organism evidence="7 8">
    <name type="scientific">Filimonas zeae</name>
    <dbReference type="NCBI Taxonomy" id="1737353"/>
    <lineage>
        <taxon>Bacteria</taxon>
        <taxon>Pseudomonadati</taxon>
        <taxon>Bacteroidota</taxon>
        <taxon>Chitinophagia</taxon>
        <taxon>Chitinophagales</taxon>
        <taxon>Chitinophagaceae</taxon>
        <taxon>Filimonas</taxon>
    </lineage>
</organism>
<protein>
    <recommendedName>
        <fullName evidence="6">RDD domain-containing protein</fullName>
    </recommendedName>
</protein>
<keyword evidence="3 5" id="KW-1133">Transmembrane helix</keyword>
<dbReference type="EMBL" id="BMIB01000003">
    <property type="protein sequence ID" value="GGH69307.1"/>
    <property type="molecule type" value="Genomic_DNA"/>
</dbReference>
<dbReference type="GO" id="GO:0016020">
    <property type="term" value="C:membrane"/>
    <property type="evidence" value="ECO:0007669"/>
    <property type="project" value="UniProtKB-SubCell"/>
</dbReference>
<dbReference type="PANTHER" id="PTHR38480">
    <property type="entry name" value="SLR0254 PROTEIN"/>
    <property type="match status" value="1"/>
</dbReference>
<dbReference type="Proteomes" id="UP000627292">
    <property type="component" value="Unassembled WGS sequence"/>
</dbReference>
<feature type="domain" description="RDD" evidence="6">
    <location>
        <begin position="271"/>
        <end position="382"/>
    </location>
</feature>
<evidence type="ECO:0000259" key="6">
    <source>
        <dbReference type="Pfam" id="PF06271"/>
    </source>
</evidence>
<evidence type="ECO:0000256" key="4">
    <source>
        <dbReference type="ARBA" id="ARBA00023136"/>
    </source>
</evidence>
<evidence type="ECO:0000256" key="3">
    <source>
        <dbReference type="ARBA" id="ARBA00022989"/>
    </source>
</evidence>
<name>A0A917MY97_9BACT</name>
<evidence type="ECO:0000256" key="5">
    <source>
        <dbReference type="SAM" id="Phobius"/>
    </source>
</evidence>
<reference evidence="7" key="1">
    <citation type="journal article" date="2014" name="Int. J. Syst. Evol. Microbiol.">
        <title>Complete genome sequence of Corynebacterium casei LMG S-19264T (=DSM 44701T), isolated from a smear-ripened cheese.</title>
        <authorList>
            <consortium name="US DOE Joint Genome Institute (JGI-PGF)"/>
            <person name="Walter F."/>
            <person name="Albersmeier A."/>
            <person name="Kalinowski J."/>
            <person name="Ruckert C."/>
        </authorList>
    </citation>
    <scope>NUCLEOTIDE SEQUENCE</scope>
    <source>
        <strain evidence="7">CGMCC 1.15290</strain>
    </source>
</reference>
<sequence length="400" mass="45317">MEKITIPTAFNIDLEFEAAGLLQRIAAWLIDAAVTGLYLYIAYEILEYYEGDEYFGNDYPIIYNIQSWQTIIFAPALLYHLACEVWMNGQTVGKKICGIRVVSENGGRPSLYQYLVRWVSRFTDFTCTLAFGAAYGYMISRKKQRPGDIAAGTLVIKSSLQGSLTDDTTFTELSDAYQAKYAQVLQLSDADMNSIRRLLKAYHTHQPGSSARADRAADLIREALHITDWKASIPFLEGILKDYNSLSHLQTDVSTRNLLTEIEEESTLIPATPGQRFLNFLIDLGAFYLFYIVFFSYVSVLLSGVTNGLTNWVRSIPLMPWLVYMIFYAMYYMLQEVVTRGNSFGKLITRTRALNIDGSPISYKTAIYRSLARAVPFAVVSGLGPRPWHDKWTNTIVVKR</sequence>